<keyword evidence="3" id="KW-1185">Reference proteome</keyword>
<gene>
    <name evidence="2" type="ORF">SBRCBS47491_001893</name>
</gene>
<organism evidence="2 3">
    <name type="scientific">Sporothrix bragantina</name>
    <dbReference type="NCBI Taxonomy" id="671064"/>
    <lineage>
        <taxon>Eukaryota</taxon>
        <taxon>Fungi</taxon>
        <taxon>Dikarya</taxon>
        <taxon>Ascomycota</taxon>
        <taxon>Pezizomycotina</taxon>
        <taxon>Sordariomycetes</taxon>
        <taxon>Sordariomycetidae</taxon>
        <taxon>Ophiostomatales</taxon>
        <taxon>Ophiostomataceae</taxon>
        <taxon>Sporothrix</taxon>
    </lineage>
</organism>
<comment type="caution">
    <text evidence="2">The sequence shown here is derived from an EMBL/GenBank/DDBJ whole genome shotgun (WGS) entry which is preliminary data.</text>
</comment>
<dbReference type="EMBL" id="CAWUHC010000010">
    <property type="protein sequence ID" value="CAK7213696.1"/>
    <property type="molecule type" value="Genomic_DNA"/>
</dbReference>
<dbReference type="Gene3D" id="1.10.1740.120">
    <property type="match status" value="1"/>
</dbReference>
<feature type="signal peptide" evidence="1">
    <location>
        <begin position="1"/>
        <end position="18"/>
    </location>
</feature>
<evidence type="ECO:0008006" key="4">
    <source>
        <dbReference type="Google" id="ProtNLM"/>
    </source>
</evidence>
<accession>A0ABP0B357</accession>
<evidence type="ECO:0000313" key="2">
    <source>
        <dbReference type="EMBL" id="CAK7213696.1"/>
    </source>
</evidence>
<proteinExistence type="predicted"/>
<name>A0ABP0B357_9PEZI</name>
<sequence length="94" mass="9797">MKFLLTFCVAALVAVASAAPSSPSVGTRDVETPDSAQLCIHIRDCVEALAPTVKACAQAARDRGKSLREDADCLREALDASVTVPDACKSCMAD</sequence>
<evidence type="ECO:0000256" key="1">
    <source>
        <dbReference type="SAM" id="SignalP"/>
    </source>
</evidence>
<keyword evidence="1" id="KW-0732">Signal</keyword>
<evidence type="ECO:0000313" key="3">
    <source>
        <dbReference type="Proteomes" id="UP001642406"/>
    </source>
</evidence>
<feature type="chain" id="PRO_5046380637" description="Fungal calcium binding protein domain-containing protein" evidence="1">
    <location>
        <begin position="19"/>
        <end position="94"/>
    </location>
</feature>
<dbReference type="Proteomes" id="UP001642406">
    <property type="component" value="Unassembled WGS sequence"/>
</dbReference>
<reference evidence="2 3" key="1">
    <citation type="submission" date="2024-01" db="EMBL/GenBank/DDBJ databases">
        <authorList>
            <person name="Allen C."/>
            <person name="Tagirdzhanova G."/>
        </authorList>
    </citation>
    <scope>NUCLEOTIDE SEQUENCE [LARGE SCALE GENOMIC DNA]</scope>
</reference>
<protein>
    <recommendedName>
        <fullName evidence="4">Fungal calcium binding protein domain-containing protein</fullName>
    </recommendedName>
</protein>